<dbReference type="RefSeq" id="WP_187534358.1">
    <property type="nucleotide sequence ID" value="NZ_CBCSHU010000001.1"/>
</dbReference>
<feature type="transmembrane region" description="Helical" evidence="1">
    <location>
        <begin position="12"/>
        <end position="30"/>
    </location>
</feature>
<sequence length="91" mass="10231">MIRFLGRKGKGVILNLVVLMMLVWYLPFWTPTNGVKDIATGSTPPLGVVRDGPRVILWNHGRLGLYIVIQGIFLIYYISEKSLISDSVKKS</sequence>
<evidence type="ECO:0000313" key="3">
    <source>
        <dbReference type="Proteomes" id="UP000515928"/>
    </source>
</evidence>
<proteinExistence type="predicted"/>
<organism evidence="2 3">
    <name type="scientific">Erysipelothrix inopinata</name>
    <dbReference type="NCBI Taxonomy" id="225084"/>
    <lineage>
        <taxon>Bacteria</taxon>
        <taxon>Bacillati</taxon>
        <taxon>Bacillota</taxon>
        <taxon>Erysipelotrichia</taxon>
        <taxon>Erysipelotrichales</taxon>
        <taxon>Erysipelotrichaceae</taxon>
        <taxon>Erysipelothrix</taxon>
    </lineage>
</organism>
<dbReference type="Proteomes" id="UP000515928">
    <property type="component" value="Chromosome"/>
</dbReference>
<feature type="transmembrane region" description="Helical" evidence="1">
    <location>
        <begin position="63"/>
        <end position="79"/>
    </location>
</feature>
<dbReference type="AlphaFoldDB" id="A0A7G9RZZ9"/>
<name>A0A7G9RZZ9_9FIRM</name>
<evidence type="ECO:0000313" key="2">
    <source>
        <dbReference type="EMBL" id="QNN61174.1"/>
    </source>
</evidence>
<gene>
    <name evidence="2" type="ORF">H9L01_02065</name>
</gene>
<protein>
    <submittedName>
        <fullName evidence="2">Uncharacterized protein</fullName>
    </submittedName>
</protein>
<dbReference type="EMBL" id="CP060715">
    <property type="protein sequence ID" value="QNN61174.1"/>
    <property type="molecule type" value="Genomic_DNA"/>
</dbReference>
<reference evidence="2 3" key="1">
    <citation type="submission" date="2020-08" db="EMBL/GenBank/DDBJ databases">
        <title>Genome sequence of Erysipelothrix inopinata DSM 15511T.</title>
        <authorList>
            <person name="Hyun D.-W."/>
            <person name="Bae J.-W."/>
        </authorList>
    </citation>
    <scope>NUCLEOTIDE SEQUENCE [LARGE SCALE GENOMIC DNA]</scope>
    <source>
        <strain evidence="2 3">DSM 15511</strain>
    </source>
</reference>
<evidence type="ECO:0000256" key="1">
    <source>
        <dbReference type="SAM" id="Phobius"/>
    </source>
</evidence>
<accession>A0A7G9RZZ9</accession>
<keyword evidence="1" id="KW-1133">Transmembrane helix</keyword>
<keyword evidence="1" id="KW-0472">Membrane</keyword>
<dbReference type="KEGG" id="eio:H9L01_02065"/>
<keyword evidence="1" id="KW-0812">Transmembrane</keyword>
<keyword evidence="3" id="KW-1185">Reference proteome</keyword>